<proteinExistence type="predicted"/>
<gene>
    <name evidence="3" type="ORF">NIES30_14765</name>
</gene>
<dbReference type="Proteomes" id="UP000185557">
    <property type="component" value="Unassembled WGS sequence"/>
</dbReference>
<dbReference type="RefSeq" id="WP_073609166.1">
    <property type="nucleotide sequence ID" value="NZ_MRCG01000010.1"/>
</dbReference>
<evidence type="ECO:0000256" key="1">
    <source>
        <dbReference type="SAM" id="Phobius"/>
    </source>
</evidence>
<organism evidence="3 4">
    <name type="scientific">Phormidium tenue NIES-30</name>
    <dbReference type="NCBI Taxonomy" id="549789"/>
    <lineage>
        <taxon>Bacteria</taxon>
        <taxon>Bacillati</taxon>
        <taxon>Cyanobacteriota</taxon>
        <taxon>Cyanophyceae</taxon>
        <taxon>Oscillatoriophycideae</taxon>
        <taxon>Oscillatoriales</taxon>
        <taxon>Oscillatoriaceae</taxon>
        <taxon>Phormidium</taxon>
    </lineage>
</organism>
<protein>
    <recommendedName>
        <fullName evidence="2">DUF4350 domain-containing protein</fullName>
    </recommendedName>
</protein>
<dbReference type="OrthoDB" id="478871at2"/>
<dbReference type="InterPro" id="IPR025646">
    <property type="entry name" value="DUF4350"/>
</dbReference>
<reference evidence="3 4" key="1">
    <citation type="submission" date="2016-11" db="EMBL/GenBank/DDBJ databases">
        <title>Draft Genome Sequences of Nine Cyanobacterial Strains from Diverse Habitats.</title>
        <authorList>
            <person name="Zhu T."/>
            <person name="Hou S."/>
            <person name="Lu X."/>
            <person name="Hess W.R."/>
        </authorList>
    </citation>
    <scope>NUCLEOTIDE SEQUENCE [LARGE SCALE GENOMIC DNA]</scope>
    <source>
        <strain evidence="3 4">NIES-30</strain>
    </source>
</reference>
<dbReference type="EMBL" id="MRCG01000010">
    <property type="protein sequence ID" value="OKH47216.1"/>
    <property type="molecule type" value="Genomic_DNA"/>
</dbReference>
<dbReference type="STRING" id="549789.NIES30_14765"/>
<keyword evidence="4" id="KW-1185">Reference proteome</keyword>
<evidence type="ECO:0000259" key="2">
    <source>
        <dbReference type="Pfam" id="PF14258"/>
    </source>
</evidence>
<keyword evidence="1" id="KW-0812">Transmembrane</keyword>
<comment type="caution">
    <text evidence="3">The sequence shown here is derived from an EMBL/GenBank/DDBJ whole genome shotgun (WGS) entry which is preliminary data.</text>
</comment>
<dbReference type="PROSITE" id="PS51318">
    <property type="entry name" value="TAT"/>
    <property type="match status" value="1"/>
</dbReference>
<evidence type="ECO:0000313" key="3">
    <source>
        <dbReference type="EMBL" id="OKH47216.1"/>
    </source>
</evidence>
<dbReference type="AlphaFoldDB" id="A0A1U7J497"/>
<dbReference type="Pfam" id="PF14258">
    <property type="entry name" value="DUF4350"/>
    <property type="match status" value="1"/>
</dbReference>
<sequence length="395" mass="42916">MTRSLPLNRRRLILALLALALLLGLMLVSAPATSRSDSGSTWHRGPAGYSAWYDSLEQQGVTVQRWQRPVEDLIEQLGKAEEATVTLIQNRTAIPETLVAVLPGFIDESGLSALLPWMPDWIEAGHRLVVLGVKFPATAAPFSQTLTSEVGQVKIDTRRRYSQGPKLGVALEDEYGAVVWQQAFGSGQVTMVATPHLAANAYVNQPGNFALVTELVTSAGGRVWVDEYLHGYRDEEAIATEVGGDDASWLNYLARTPLAIVVLQALAVTLLALLAFNRRLGQRRTLLAAPVDNSRAYIQALAGVLHKAGSHDFVVQTLSQAERIRLQKSLGLGNTLLPVEQLQAAWNAQTNLPTTDLVAILNPPILKGDRPLRDWLKQLQSLHHSGNTTGDSSGP</sequence>
<name>A0A1U7J497_9CYAN</name>
<feature type="transmembrane region" description="Helical" evidence="1">
    <location>
        <begin position="258"/>
        <end position="276"/>
    </location>
</feature>
<evidence type="ECO:0000313" key="4">
    <source>
        <dbReference type="Proteomes" id="UP000185557"/>
    </source>
</evidence>
<keyword evidence="1" id="KW-1133">Transmembrane helix</keyword>
<keyword evidence="1" id="KW-0472">Membrane</keyword>
<feature type="domain" description="DUF4350" evidence="2">
    <location>
        <begin position="44"/>
        <end position="215"/>
    </location>
</feature>
<accession>A0A1U7J497</accession>
<dbReference type="InterPro" id="IPR006311">
    <property type="entry name" value="TAT_signal"/>
</dbReference>